<keyword evidence="3" id="KW-1185">Reference proteome</keyword>
<reference evidence="2 3" key="1">
    <citation type="submission" date="2024-02" db="EMBL/GenBank/DDBJ databases">
        <authorList>
            <person name="Chen Y."/>
            <person name="Shah S."/>
            <person name="Dougan E. K."/>
            <person name="Thang M."/>
            <person name="Chan C."/>
        </authorList>
    </citation>
    <scope>NUCLEOTIDE SEQUENCE [LARGE SCALE GENOMIC DNA]</scope>
</reference>
<organism evidence="2 3">
    <name type="scientific">Durusdinium trenchii</name>
    <dbReference type="NCBI Taxonomy" id="1381693"/>
    <lineage>
        <taxon>Eukaryota</taxon>
        <taxon>Sar</taxon>
        <taxon>Alveolata</taxon>
        <taxon>Dinophyceae</taxon>
        <taxon>Suessiales</taxon>
        <taxon>Symbiodiniaceae</taxon>
        <taxon>Durusdinium</taxon>
    </lineage>
</organism>
<evidence type="ECO:0000256" key="1">
    <source>
        <dbReference type="SAM" id="MobiDB-lite"/>
    </source>
</evidence>
<protein>
    <submittedName>
        <fullName evidence="2">Uncharacterized protein</fullName>
    </submittedName>
</protein>
<feature type="compositionally biased region" description="Basic and acidic residues" evidence="1">
    <location>
        <begin position="8"/>
        <end position="20"/>
    </location>
</feature>
<gene>
    <name evidence="2" type="ORF">CCMP2556_LOCUS31146</name>
</gene>
<dbReference type="Proteomes" id="UP001642484">
    <property type="component" value="Unassembled WGS sequence"/>
</dbReference>
<comment type="caution">
    <text evidence="2">The sequence shown here is derived from an EMBL/GenBank/DDBJ whole genome shotgun (WGS) entry which is preliminary data.</text>
</comment>
<dbReference type="EMBL" id="CAXAMN010021784">
    <property type="protein sequence ID" value="CAK9063364.1"/>
    <property type="molecule type" value="Genomic_DNA"/>
</dbReference>
<feature type="region of interest" description="Disordered" evidence="1">
    <location>
        <begin position="1"/>
        <end position="30"/>
    </location>
</feature>
<sequence length="141" mass="14250">MDPLSALKNEKKNENAKAEGLRAGLSLGTPHSTAEDAVTASLAPPTPAAVVVATPLSAAAPLPPGTPTAQAVPLPGYAKLAAIASRLEAVASRLEVIALGLAAIASRLEAMALRLEVIALRLEAIASRLEAIALRVGGHRS</sequence>
<proteinExistence type="predicted"/>
<evidence type="ECO:0000313" key="3">
    <source>
        <dbReference type="Proteomes" id="UP001642484"/>
    </source>
</evidence>
<accession>A0ABP0NKP4</accession>
<name>A0ABP0NKP4_9DINO</name>
<evidence type="ECO:0000313" key="2">
    <source>
        <dbReference type="EMBL" id="CAK9063364.1"/>
    </source>
</evidence>